<feature type="compositionally biased region" description="Acidic residues" evidence="1">
    <location>
        <begin position="389"/>
        <end position="401"/>
    </location>
</feature>
<accession>A0A2T2NLF4</accession>
<sequence>MDGSSHYTDLTSTQQGVPSMPNRTGTVTYQANGSWTVEINQVITRNMVYNHENRHQSNNCCVIEAMDDGGPIPTLSDFASPAMPMAWRQQQQQVQKYLPAPSPAPVFWPFQAGRALPQRNLRPYISPYGPPPAQEKPVSPSSRAPIQSPGSTSQDPIVIASPEASPPRPRAPTRPKPAIWDKCYRHIKSHLEGNLAGCRFHVRETRWFNTFKGAPLAKRHHYCEMAWESKEAALDNIRDMASTFFDFDGTYRHYLYFAGAHKEVDAMKEGEEKEQQLEKLRSSRSKGVLAAKEDLVTRVEHSDLELFYALAREIRRERGMCEEWATAKQGRKATKKRGRGEVEKGSEERPAKKTRASRPKSTPKPKNASPVKDSVPPSSPAAHPQYILTDDDAEGSNDEDCIASHQKKEEVLSINQENAAKEEDDGLEEAMMKELLGE</sequence>
<feature type="region of interest" description="Disordered" evidence="1">
    <location>
        <begin position="1"/>
        <end position="25"/>
    </location>
</feature>
<protein>
    <submittedName>
        <fullName evidence="2">Uncharacterized protein</fullName>
    </submittedName>
</protein>
<name>A0A2T2NLF4_CORCC</name>
<proteinExistence type="predicted"/>
<feature type="region of interest" description="Disordered" evidence="1">
    <location>
        <begin position="326"/>
        <end position="401"/>
    </location>
</feature>
<organism evidence="2 3">
    <name type="scientific">Corynespora cassiicola Philippines</name>
    <dbReference type="NCBI Taxonomy" id="1448308"/>
    <lineage>
        <taxon>Eukaryota</taxon>
        <taxon>Fungi</taxon>
        <taxon>Dikarya</taxon>
        <taxon>Ascomycota</taxon>
        <taxon>Pezizomycotina</taxon>
        <taxon>Dothideomycetes</taxon>
        <taxon>Pleosporomycetidae</taxon>
        <taxon>Pleosporales</taxon>
        <taxon>Corynesporascaceae</taxon>
        <taxon>Corynespora</taxon>
    </lineage>
</organism>
<gene>
    <name evidence="2" type="ORF">BS50DRAFT_669024</name>
</gene>
<evidence type="ECO:0000313" key="3">
    <source>
        <dbReference type="Proteomes" id="UP000240883"/>
    </source>
</evidence>
<reference evidence="2 3" key="1">
    <citation type="journal article" date="2018" name="Front. Microbiol.">
        <title>Genome-Wide Analysis of Corynespora cassiicola Leaf Fall Disease Putative Effectors.</title>
        <authorList>
            <person name="Lopez D."/>
            <person name="Ribeiro S."/>
            <person name="Label P."/>
            <person name="Fumanal B."/>
            <person name="Venisse J.S."/>
            <person name="Kohler A."/>
            <person name="de Oliveira R.R."/>
            <person name="Labutti K."/>
            <person name="Lipzen A."/>
            <person name="Lail K."/>
            <person name="Bauer D."/>
            <person name="Ohm R.A."/>
            <person name="Barry K.W."/>
            <person name="Spatafora J."/>
            <person name="Grigoriev I.V."/>
            <person name="Martin F.M."/>
            <person name="Pujade-Renaud V."/>
        </authorList>
    </citation>
    <scope>NUCLEOTIDE SEQUENCE [LARGE SCALE GENOMIC DNA]</scope>
    <source>
        <strain evidence="2 3">Philippines</strain>
    </source>
</reference>
<feature type="compositionally biased region" description="Basic residues" evidence="1">
    <location>
        <begin position="352"/>
        <end position="363"/>
    </location>
</feature>
<feature type="compositionally biased region" description="Low complexity" evidence="1">
    <location>
        <begin position="368"/>
        <end position="382"/>
    </location>
</feature>
<evidence type="ECO:0000256" key="1">
    <source>
        <dbReference type="SAM" id="MobiDB-lite"/>
    </source>
</evidence>
<dbReference type="EMBL" id="KZ678136">
    <property type="protein sequence ID" value="PSN66265.1"/>
    <property type="molecule type" value="Genomic_DNA"/>
</dbReference>
<evidence type="ECO:0000313" key="2">
    <source>
        <dbReference type="EMBL" id="PSN66265.1"/>
    </source>
</evidence>
<feature type="compositionally biased region" description="Pro residues" evidence="1">
    <location>
        <begin position="164"/>
        <end position="175"/>
    </location>
</feature>
<feature type="region of interest" description="Disordered" evidence="1">
    <location>
        <begin position="121"/>
        <end position="176"/>
    </location>
</feature>
<feature type="compositionally biased region" description="Basic residues" evidence="1">
    <location>
        <begin position="329"/>
        <end position="338"/>
    </location>
</feature>
<feature type="compositionally biased region" description="Basic and acidic residues" evidence="1">
    <location>
        <begin position="339"/>
        <end position="351"/>
    </location>
</feature>
<keyword evidence="3" id="KW-1185">Reference proteome</keyword>
<dbReference type="Proteomes" id="UP000240883">
    <property type="component" value="Unassembled WGS sequence"/>
</dbReference>
<feature type="compositionally biased region" description="Polar residues" evidence="1">
    <location>
        <begin position="139"/>
        <end position="155"/>
    </location>
</feature>
<dbReference type="AlphaFoldDB" id="A0A2T2NLF4"/>